<dbReference type="GO" id="GO:0016787">
    <property type="term" value="F:hydrolase activity"/>
    <property type="evidence" value="ECO:0007669"/>
    <property type="project" value="UniProtKB-KW"/>
</dbReference>
<keyword evidence="3" id="KW-0378">Hydrolase</keyword>
<dbReference type="AlphaFoldDB" id="A0A2Z3HQW4"/>
<dbReference type="Proteomes" id="UP000247763">
    <property type="component" value="Chromosome"/>
</dbReference>
<dbReference type="PANTHER" id="PTHR46623:SF10">
    <property type="entry name" value="CARBOXYMETHYLENEBUTENOLIDASE HOMOLOG"/>
    <property type="match status" value="1"/>
</dbReference>
<dbReference type="Pfam" id="PF01738">
    <property type="entry name" value="DLH"/>
    <property type="match status" value="1"/>
</dbReference>
<accession>A0A2Z3HQW4</accession>
<dbReference type="OrthoDB" id="9787933at2"/>
<dbReference type="EMBL" id="CP029479">
    <property type="protein sequence ID" value="AWM76496.1"/>
    <property type="molecule type" value="Genomic_DNA"/>
</dbReference>
<dbReference type="RefSeq" id="WP_110449065.1">
    <property type="nucleotide sequence ID" value="NZ_CP029479.1"/>
</dbReference>
<feature type="domain" description="Dienelactone hydrolase" evidence="2">
    <location>
        <begin position="73"/>
        <end position="292"/>
    </location>
</feature>
<gene>
    <name evidence="3" type="ORF">HYN04_01180</name>
</gene>
<dbReference type="SUPFAM" id="SSF53474">
    <property type="entry name" value="alpha/beta-Hydrolases"/>
    <property type="match status" value="1"/>
</dbReference>
<protein>
    <submittedName>
        <fullName evidence="3">Dienelactone hydrolase</fullName>
    </submittedName>
</protein>
<evidence type="ECO:0000313" key="4">
    <source>
        <dbReference type="Proteomes" id="UP000247763"/>
    </source>
</evidence>
<feature type="compositionally biased region" description="Basic and acidic residues" evidence="1">
    <location>
        <begin position="1"/>
        <end position="11"/>
    </location>
</feature>
<reference evidence="4" key="1">
    <citation type="submission" date="2018-05" db="EMBL/GenBank/DDBJ databases">
        <title>Genome sequencing of Phenylobacterium sp. HYN0004.</title>
        <authorList>
            <person name="Yi H."/>
            <person name="Baek C."/>
        </authorList>
    </citation>
    <scope>NUCLEOTIDE SEQUENCE [LARGE SCALE GENOMIC DNA]</scope>
    <source>
        <strain evidence="4">HYN0004</strain>
    </source>
</reference>
<organism evidence="3 4">
    <name type="scientific">Phenylobacterium parvum</name>
    <dbReference type="NCBI Taxonomy" id="2201350"/>
    <lineage>
        <taxon>Bacteria</taxon>
        <taxon>Pseudomonadati</taxon>
        <taxon>Pseudomonadota</taxon>
        <taxon>Alphaproteobacteria</taxon>
        <taxon>Caulobacterales</taxon>
        <taxon>Caulobacteraceae</taxon>
        <taxon>Phenylobacterium</taxon>
    </lineage>
</organism>
<evidence type="ECO:0000313" key="3">
    <source>
        <dbReference type="EMBL" id="AWM76496.1"/>
    </source>
</evidence>
<proteinExistence type="predicted"/>
<feature type="region of interest" description="Disordered" evidence="1">
    <location>
        <begin position="1"/>
        <end position="22"/>
    </location>
</feature>
<evidence type="ECO:0000256" key="1">
    <source>
        <dbReference type="SAM" id="MobiDB-lite"/>
    </source>
</evidence>
<keyword evidence="4" id="KW-1185">Reference proteome</keyword>
<dbReference type="InterPro" id="IPR051049">
    <property type="entry name" value="Dienelactone_hydrolase-like"/>
</dbReference>
<name>A0A2Z3HQW4_9CAUL</name>
<dbReference type="InterPro" id="IPR002925">
    <property type="entry name" value="Dienelactn_hydro"/>
</dbReference>
<dbReference type="PANTHER" id="PTHR46623">
    <property type="entry name" value="CARBOXYMETHYLENEBUTENOLIDASE-RELATED"/>
    <property type="match status" value="1"/>
</dbReference>
<dbReference type="InterPro" id="IPR029058">
    <property type="entry name" value="AB_hydrolase_fold"/>
</dbReference>
<dbReference type="KEGG" id="phb:HYN04_01180"/>
<evidence type="ECO:0000259" key="2">
    <source>
        <dbReference type="Pfam" id="PF01738"/>
    </source>
</evidence>
<dbReference type="Gene3D" id="3.40.50.1820">
    <property type="entry name" value="alpha/beta hydrolase"/>
    <property type="match status" value="1"/>
</dbReference>
<sequence length="296" mass="31086">MSEDTSSRETRPTTPEAGGLSRRDLGVLAAGAAVAVSSSAEGAPLKVMEMDVDVQTSDGTCDAVFVHPMGKAPAGGWPAVLIWTDIMGLRPVFRDMAKRLSAEGYAVLAPNPFYRKGRAPLPAGPVNWADPADRAKLMELRSTLTAEATARDAIACFAWLDGQSLVDQGKGAGVQGYCMGGPMAFQAAGALPDRIAAVGSFHGGGLVTAGPDSPHKLIPRTRADYLVAIAENDDQKEPQAKDALRAAFKAAGRPAEVEVYAGAQHGWCVPGSAVYNPEAAERAWSALLALYRRRLT</sequence>